<evidence type="ECO:0000256" key="2">
    <source>
        <dbReference type="ARBA" id="ARBA00022448"/>
    </source>
</evidence>
<evidence type="ECO:0000313" key="7">
    <source>
        <dbReference type="EMBL" id="MCD5314522.1"/>
    </source>
</evidence>
<evidence type="ECO:0000256" key="3">
    <source>
        <dbReference type="ARBA" id="ARBA00022723"/>
    </source>
</evidence>
<dbReference type="GO" id="GO:0030001">
    <property type="term" value="P:metal ion transport"/>
    <property type="evidence" value="ECO:0007669"/>
    <property type="project" value="InterPro"/>
</dbReference>
<proteinExistence type="predicted"/>
<dbReference type="Gene3D" id="3.40.50.1980">
    <property type="entry name" value="Nitrogenase molybdenum iron protein domain"/>
    <property type="match status" value="2"/>
</dbReference>
<evidence type="ECO:0000256" key="5">
    <source>
        <dbReference type="SAM" id="MobiDB-lite"/>
    </source>
</evidence>
<feature type="region of interest" description="Disordered" evidence="5">
    <location>
        <begin position="129"/>
        <end position="162"/>
    </location>
</feature>
<feature type="chain" id="PRO_5040790097" evidence="6">
    <location>
        <begin position="24"/>
        <end position="336"/>
    </location>
</feature>
<feature type="compositionally biased region" description="Basic and acidic residues" evidence="5">
    <location>
        <begin position="146"/>
        <end position="162"/>
    </location>
</feature>
<dbReference type="EMBL" id="JAJOMB010000017">
    <property type="protein sequence ID" value="MCD5314522.1"/>
    <property type="molecule type" value="Genomic_DNA"/>
</dbReference>
<dbReference type="AlphaFoldDB" id="A0A9X1NG69"/>
<keyword evidence="2" id="KW-0813">Transport</keyword>
<dbReference type="GO" id="GO:0046872">
    <property type="term" value="F:metal ion binding"/>
    <property type="evidence" value="ECO:0007669"/>
    <property type="project" value="UniProtKB-KW"/>
</dbReference>
<gene>
    <name evidence="7" type="ORF">LR394_26795</name>
</gene>
<protein>
    <submittedName>
        <fullName evidence="7">Zinc ABC transporter substrate-binding protein</fullName>
    </submittedName>
</protein>
<keyword evidence="4 6" id="KW-0732">Signal</keyword>
<comment type="caution">
    <text evidence="7">The sequence shown here is derived from an EMBL/GenBank/DDBJ whole genome shotgun (WGS) entry which is preliminary data.</text>
</comment>
<dbReference type="PANTHER" id="PTHR42953:SF1">
    <property type="entry name" value="METAL-BINDING PROTEIN HI_0362-RELATED"/>
    <property type="match status" value="1"/>
</dbReference>
<sequence length="336" mass="35408">MAWNGKRRTLVLGTASVAVLGLAACGSGSEGSGDAGASAADALNVVAVTNVYGDIAAQVGGDAVEVTSIISSATQDPHSYEADTRTQLAVTKADLVIENGGHYDEFMDKLIEAAGGTPTVINAVEVSGLESAEEESHAEEEEHAEDEAAHSEEEEHAHEHEHGEFNEHVWYDLESMQKVADQIAADLGKALPERAAEFTANAKAFNTELDGVIELQDAVATEHKGEGVAITEPVPLYLLEHMGLENKTPEGFSEAIEEGNDLPIAVLNDTLKIFSSGDVKALVYNAQTTSPETEKVLAQAKADQVPTVAVTETLPEGQTYVAWMKANVEAVTSALG</sequence>
<accession>A0A9X1NG69</accession>
<dbReference type="RefSeq" id="WP_231447117.1">
    <property type="nucleotide sequence ID" value="NZ_JAJOMB010000017.1"/>
</dbReference>
<dbReference type="Pfam" id="PF01297">
    <property type="entry name" value="ZnuA"/>
    <property type="match status" value="1"/>
</dbReference>
<dbReference type="PROSITE" id="PS51257">
    <property type="entry name" value="PROKAR_LIPOPROTEIN"/>
    <property type="match status" value="1"/>
</dbReference>
<evidence type="ECO:0000256" key="4">
    <source>
        <dbReference type="ARBA" id="ARBA00022729"/>
    </source>
</evidence>
<evidence type="ECO:0000256" key="6">
    <source>
        <dbReference type="SAM" id="SignalP"/>
    </source>
</evidence>
<dbReference type="SUPFAM" id="SSF53807">
    <property type="entry name" value="Helical backbone' metal receptor"/>
    <property type="match status" value="1"/>
</dbReference>
<dbReference type="PANTHER" id="PTHR42953">
    <property type="entry name" value="HIGH-AFFINITY ZINC UPTAKE SYSTEM PROTEIN ZNUA-RELATED"/>
    <property type="match status" value="1"/>
</dbReference>
<keyword evidence="8" id="KW-1185">Reference proteome</keyword>
<evidence type="ECO:0000256" key="1">
    <source>
        <dbReference type="ARBA" id="ARBA00004196"/>
    </source>
</evidence>
<feature type="signal peptide" evidence="6">
    <location>
        <begin position="1"/>
        <end position="23"/>
    </location>
</feature>
<organism evidence="7 8">
    <name type="scientific">Kineosporia babensis</name>
    <dbReference type="NCBI Taxonomy" id="499548"/>
    <lineage>
        <taxon>Bacteria</taxon>
        <taxon>Bacillati</taxon>
        <taxon>Actinomycetota</taxon>
        <taxon>Actinomycetes</taxon>
        <taxon>Kineosporiales</taxon>
        <taxon>Kineosporiaceae</taxon>
        <taxon>Kineosporia</taxon>
    </lineage>
</organism>
<dbReference type="InterPro" id="IPR050492">
    <property type="entry name" value="Bact_metal-bind_prot9"/>
</dbReference>
<dbReference type="InterPro" id="IPR006127">
    <property type="entry name" value="ZnuA-like"/>
</dbReference>
<dbReference type="Proteomes" id="UP001138997">
    <property type="component" value="Unassembled WGS sequence"/>
</dbReference>
<comment type="subcellular location">
    <subcellularLocation>
        <location evidence="1">Cell envelope</location>
    </subcellularLocation>
</comment>
<keyword evidence="3" id="KW-0479">Metal-binding</keyword>
<feature type="compositionally biased region" description="Acidic residues" evidence="5">
    <location>
        <begin position="131"/>
        <end position="145"/>
    </location>
</feature>
<evidence type="ECO:0000313" key="8">
    <source>
        <dbReference type="Proteomes" id="UP001138997"/>
    </source>
</evidence>
<dbReference type="GO" id="GO:0030313">
    <property type="term" value="C:cell envelope"/>
    <property type="evidence" value="ECO:0007669"/>
    <property type="project" value="UniProtKB-SubCell"/>
</dbReference>
<name>A0A9X1NG69_9ACTN</name>
<reference evidence="7" key="1">
    <citation type="submission" date="2021-11" db="EMBL/GenBank/DDBJ databases">
        <title>Streptomyces corallinus and Kineosporia corallina sp. nov., two new coral-derived marine actinobacteria.</title>
        <authorList>
            <person name="Buangrab K."/>
            <person name="Sutthacheep M."/>
            <person name="Yeemin T."/>
            <person name="Harunari E."/>
            <person name="Igarashi Y."/>
            <person name="Sripreechasak P."/>
            <person name="Kanchanasin P."/>
            <person name="Tanasupawat S."/>
            <person name="Phongsopitanun W."/>
        </authorList>
    </citation>
    <scope>NUCLEOTIDE SEQUENCE</scope>
    <source>
        <strain evidence="7">JCM 31032</strain>
    </source>
</reference>